<evidence type="ECO:0000256" key="2">
    <source>
        <dbReference type="ARBA" id="ARBA00023306"/>
    </source>
</evidence>
<evidence type="ECO:0000256" key="3">
    <source>
        <dbReference type="SAM" id="MobiDB-lite"/>
    </source>
</evidence>
<dbReference type="GO" id="GO:0071163">
    <property type="term" value="P:DNA replication preinitiation complex assembly"/>
    <property type="evidence" value="ECO:0007669"/>
    <property type="project" value="InterPro"/>
</dbReference>
<dbReference type="InterPro" id="IPR045173">
    <property type="entry name" value="Cdt1"/>
</dbReference>
<dbReference type="Proteomes" id="UP000007875">
    <property type="component" value="Unassembled WGS sequence"/>
</dbReference>
<dbReference type="AlphaFoldDB" id="H2YI24"/>
<dbReference type="eggNOG" id="KOG4762">
    <property type="taxonomic scope" value="Eukaryota"/>
</dbReference>
<dbReference type="GO" id="GO:0000076">
    <property type="term" value="P:DNA replication checkpoint signaling"/>
    <property type="evidence" value="ECO:0007669"/>
    <property type="project" value="TreeGrafter"/>
</dbReference>
<dbReference type="InterPro" id="IPR036390">
    <property type="entry name" value="WH_DNA-bd_sf"/>
</dbReference>
<dbReference type="GO" id="GO:0003677">
    <property type="term" value="F:DNA binding"/>
    <property type="evidence" value="ECO:0007669"/>
    <property type="project" value="InterPro"/>
</dbReference>
<dbReference type="InterPro" id="IPR032054">
    <property type="entry name" value="Cdt1_C"/>
</dbReference>
<dbReference type="PANTHER" id="PTHR28637:SF1">
    <property type="entry name" value="DNA REPLICATION FACTOR CDT1"/>
    <property type="match status" value="1"/>
</dbReference>
<sequence>MMFNRQQTTTWIKLQQAVKDMIKKKFELRDLGRIKHVFPGAYVYRQERGIPTYDDRIKSTDYQLTIEPILTEEECDRASDEPRKLDSGLLVMRRHHFHLQLLSMVKHHHKEFLASLAPPMVVNEDEIRRWHPQFPVDQVPDIDVGDLPKPPNLEKCSSAKDVLDKAKDRLTKKAVEALKKVAAKCATPDKSDKTIETNNNPSPVKKPVSVKGVSQSLLARIREKEASSKLRKMVRSDDEEQRIEKMKHLPDVARALRMFFVTEKKASLPIDLIATRLAKCCPSVATPALMDEHIRLLSQHMTSWLIVTSLGKKEYVRLDKNKDISDVIKELQRKTKEMEKGAK</sequence>
<evidence type="ECO:0000313" key="5">
    <source>
        <dbReference type="Ensembl" id="ENSCSAVP00000004973.1"/>
    </source>
</evidence>
<dbReference type="SUPFAM" id="SSF46785">
    <property type="entry name" value="Winged helix' DNA-binding domain"/>
    <property type="match status" value="1"/>
</dbReference>
<dbReference type="OMA" id="TLPYSYK"/>
<dbReference type="HOGENOM" id="CLU_023373_2_0_1"/>
<keyword evidence="6" id="KW-1185">Reference proteome</keyword>
<dbReference type="FunCoup" id="H2YI24">
    <property type="interactions" value="9"/>
</dbReference>
<dbReference type="CDD" id="cd08767">
    <property type="entry name" value="Cdt1_c"/>
    <property type="match status" value="1"/>
</dbReference>
<dbReference type="Ensembl" id="ENSCSAVT00000005043.1">
    <property type="protein sequence ID" value="ENSCSAVP00000004973.1"/>
    <property type="gene ID" value="ENSCSAVG00000002961.1"/>
</dbReference>
<name>H2YI24_CIOSA</name>
<reference evidence="5" key="2">
    <citation type="submission" date="2025-08" db="UniProtKB">
        <authorList>
            <consortium name="Ensembl"/>
        </authorList>
    </citation>
    <scope>IDENTIFICATION</scope>
</reference>
<dbReference type="InParanoid" id="H2YI24"/>
<dbReference type="CDD" id="cd08674">
    <property type="entry name" value="Cdt1_m"/>
    <property type="match status" value="1"/>
</dbReference>
<evidence type="ECO:0000259" key="4">
    <source>
        <dbReference type="SMART" id="SM01075"/>
    </source>
</evidence>
<evidence type="ECO:0000313" key="6">
    <source>
        <dbReference type="Proteomes" id="UP000007875"/>
    </source>
</evidence>
<dbReference type="Pfam" id="PF16679">
    <property type="entry name" value="CDT1_C"/>
    <property type="match status" value="1"/>
</dbReference>
<dbReference type="GO" id="GO:0030174">
    <property type="term" value="P:regulation of DNA-templated DNA replication initiation"/>
    <property type="evidence" value="ECO:0007669"/>
    <property type="project" value="InterPro"/>
</dbReference>
<dbReference type="GO" id="GO:0070182">
    <property type="term" value="F:DNA polymerase binding"/>
    <property type="evidence" value="ECO:0007669"/>
    <property type="project" value="TreeGrafter"/>
</dbReference>
<protein>
    <recommendedName>
        <fullName evidence="4">CDT1 Geminin-binding domain-containing protein</fullName>
    </recommendedName>
</protein>
<organism evidence="5 6">
    <name type="scientific">Ciona savignyi</name>
    <name type="common">Pacific transparent sea squirt</name>
    <dbReference type="NCBI Taxonomy" id="51511"/>
    <lineage>
        <taxon>Eukaryota</taxon>
        <taxon>Metazoa</taxon>
        <taxon>Chordata</taxon>
        <taxon>Tunicata</taxon>
        <taxon>Ascidiacea</taxon>
        <taxon>Phlebobranchia</taxon>
        <taxon>Cionidae</taxon>
        <taxon>Ciona</taxon>
    </lineage>
</organism>
<dbReference type="STRING" id="51511.ENSCSAVP00000004973"/>
<dbReference type="SMART" id="SM01075">
    <property type="entry name" value="CDT1"/>
    <property type="match status" value="1"/>
</dbReference>
<dbReference type="InterPro" id="IPR038090">
    <property type="entry name" value="Cdt1_C_WH_dom_sf"/>
</dbReference>
<proteinExistence type="inferred from homology"/>
<dbReference type="GO" id="GO:0005634">
    <property type="term" value="C:nucleus"/>
    <property type="evidence" value="ECO:0007669"/>
    <property type="project" value="TreeGrafter"/>
</dbReference>
<reference evidence="5" key="3">
    <citation type="submission" date="2025-09" db="UniProtKB">
        <authorList>
            <consortium name="Ensembl"/>
        </authorList>
    </citation>
    <scope>IDENTIFICATION</scope>
</reference>
<keyword evidence="2" id="KW-0131">Cell cycle</keyword>
<dbReference type="Gene3D" id="1.10.10.1420">
    <property type="entry name" value="DNA replication factor Cdt1, C-terminal WH domain"/>
    <property type="match status" value="1"/>
</dbReference>
<comment type="similarity">
    <text evidence="1">Belongs to the Cdt1 family.</text>
</comment>
<reference evidence="6" key="1">
    <citation type="submission" date="2003-08" db="EMBL/GenBank/DDBJ databases">
        <authorList>
            <person name="Birren B."/>
            <person name="Nusbaum C."/>
            <person name="Abebe A."/>
            <person name="Abouelleil A."/>
            <person name="Adekoya E."/>
            <person name="Ait-zahra M."/>
            <person name="Allen N."/>
            <person name="Allen T."/>
            <person name="An P."/>
            <person name="Anderson M."/>
            <person name="Anderson S."/>
            <person name="Arachchi H."/>
            <person name="Armbruster J."/>
            <person name="Bachantsang P."/>
            <person name="Baldwin J."/>
            <person name="Barry A."/>
            <person name="Bayul T."/>
            <person name="Blitshsteyn B."/>
            <person name="Bloom T."/>
            <person name="Blye J."/>
            <person name="Boguslavskiy L."/>
            <person name="Borowsky M."/>
            <person name="Boukhgalter B."/>
            <person name="Brunache A."/>
            <person name="Butler J."/>
            <person name="Calixte N."/>
            <person name="Calvo S."/>
            <person name="Camarata J."/>
            <person name="Campo K."/>
            <person name="Chang J."/>
            <person name="Cheshatsang Y."/>
            <person name="Citroen M."/>
            <person name="Collymore A."/>
            <person name="Considine T."/>
            <person name="Cook A."/>
            <person name="Cooke P."/>
            <person name="Corum B."/>
            <person name="Cuomo C."/>
            <person name="David R."/>
            <person name="Dawoe T."/>
            <person name="Degray S."/>
            <person name="Dodge S."/>
            <person name="Dooley K."/>
            <person name="Dorje P."/>
            <person name="Dorjee K."/>
            <person name="Dorris L."/>
            <person name="Duffey N."/>
            <person name="Dupes A."/>
            <person name="Elkins T."/>
            <person name="Engels R."/>
            <person name="Erickson J."/>
            <person name="Farina A."/>
            <person name="Faro S."/>
            <person name="Ferreira P."/>
            <person name="Fischer H."/>
            <person name="Fitzgerald M."/>
            <person name="Foley K."/>
            <person name="Gage D."/>
            <person name="Galagan J."/>
            <person name="Gearin G."/>
            <person name="Gnerre S."/>
            <person name="Gnirke A."/>
            <person name="Goyette A."/>
            <person name="Graham J."/>
            <person name="Grandbois E."/>
            <person name="Gyaltsen K."/>
            <person name="Hafez N."/>
            <person name="Hagopian D."/>
            <person name="Hagos B."/>
            <person name="Hall J."/>
            <person name="Hatcher B."/>
            <person name="Heller A."/>
            <person name="Higgins H."/>
            <person name="Honan T."/>
            <person name="Horn A."/>
            <person name="Houde N."/>
            <person name="Hughes L."/>
            <person name="Hulme W."/>
            <person name="Husby E."/>
            <person name="Iliev I."/>
            <person name="Jaffe D."/>
            <person name="Jones C."/>
            <person name="Kamal M."/>
            <person name="Kamat A."/>
            <person name="Kamvysselis M."/>
            <person name="Karlsson E."/>
            <person name="Kells C."/>
            <person name="Kieu A."/>
            <person name="Kisner P."/>
            <person name="Kodira C."/>
            <person name="Kulbokas E."/>
            <person name="Labutti K."/>
            <person name="Lama D."/>
            <person name="Landers T."/>
            <person name="Leger J."/>
            <person name="Levine S."/>
            <person name="Lewis D."/>
            <person name="Lewis T."/>
            <person name="Lindblad-toh K."/>
            <person name="Liu X."/>
            <person name="Lokyitsang T."/>
            <person name="Lokyitsang Y."/>
            <person name="Lucien O."/>
            <person name="Lui A."/>
            <person name="Ma L.J."/>
            <person name="Mabbitt R."/>
            <person name="Macdonald J."/>
            <person name="Maclean C."/>
            <person name="Major J."/>
            <person name="Manning J."/>
            <person name="Marabella R."/>
            <person name="Maru K."/>
            <person name="Matthews C."/>
            <person name="Mauceli E."/>
            <person name="Mccarthy M."/>
            <person name="Mcdonough S."/>
            <person name="Mcghee T."/>
            <person name="Meldrim J."/>
            <person name="Meneus L."/>
            <person name="Mesirov J."/>
            <person name="Mihalev A."/>
            <person name="Mihova T."/>
            <person name="Mikkelsen T."/>
            <person name="Mlenga V."/>
            <person name="Moru K."/>
            <person name="Mozes J."/>
            <person name="Mulrain L."/>
            <person name="Munson G."/>
            <person name="Naylor J."/>
            <person name="Newes C."/>
            <person name="Nguyen C."/>
            <person name="Nguyen N."/>
            <person name="Nguyen T."/>
            <person name="Nicol R."/>
            <person name="Nielsen C."/>
            <person name="Nizzari M."/>
            <person name="Norbu C."/>
            <person name="Norbu N."/>
            <person name="O'donnell P."/>
            <person name="Okoawo O."/>
            <person name="O'leary S."/>
            <person name="Omotosho B."/>
            <person name="O'neill K."/>
            <person name="Osman S."/>
            <person name="Parker S."/>
            <person name="Perrin D."/>
            <person name="Phunkhang P."/>
            <person name="Piqani B."/>
            <person name="Purcell S."/>
            <person name="Rachupka T."/>
            <person name="Ramasamy U."/>
            <person name="Rameau R."/>
            <person name="Ray V."/>
            <person name="Raymond C."/>
            <person name="Retta R."/>
            <person name="Richardson S."/>
            <person name="Rise C."/>
            <person name="Rodriguez J."/>
            <person name="Rogers J."/>
            <person name="Rogov P."/>
            <person name="Rutman M."/>
            <person name="Schupbach R."/>
            <person name="Seaman C."/>
            <person name="Settipalli S."/>
            <person name="Sharpe T."/>
            <person name="Sheridan J."/>
            <person name="Sherpa N."/>
            <person name="Shi J."/>
            <person name="Smirnov S."/>
            <person name="Smith C."/>
            <person name="Sougnez C."/>
            <person name="Spencer B."/>
            <person name="Stalker J."/>
            <person name="Stange-thomann N."/>
            <person name="Stavropoulos S."/>
            <person name="Stetson K."/>
            <person name="Stone C."/>
            <person name="Stone S."/>
            <person name="Stubbs M."/>
            <person name="Talamas J."/>
            <person name="Tchuinga P."/>
            <person name="Tenzing P."/>
            <person name="Tesfaye S."/>
            <person name="Theodore J."/>
            <person name="Thoulutsang Y."/>
            <person name="Topham K."/>
            <person name="Towey S."/>
            <person name="Tsamla T."/>
            <person name="Tsomo N."/>
            <person name="Vallee D."/>
            <person name="Vassiliev H."/>
            <person name="Venkataraman V."/>
            <person name="Vinson J."/>
            <person name="Vo A."/>
            <person name="Wade C."/>
            <person name="Wang S."/>
            <person name="Wangchuk T."/>
            <person name="Wangdi T."/>
            <person name="Whittaker C."/>
            <person name="Wilkinson J."/>
            <person name="Wu Y."/>
            <person name="Wyman D."/>
            <person name="Yadav S."/>
            <person name="Yang S."/>
            <person name="Yang X."/>
            <person name="Yeager S."/>
            <person name="Yee E."/>
            <person name="Young G."/>
            <person name="Zainoun J."/>
            <person name="Zembeck L."/>
            <person name="Zimmer A."/>
            <person name="Zody M."/>
            <person name="Lander E."/>
        </authorList>
    </citation>
    <scope>NUCLEOTIDE SEQUENCE [LARGE SCALE GENOMIC DNA]</scope>
</reference>
<dbReference type="GeneTree" id="ENSGT00390000012337"/>
<dbReference type="InterPro" id="IPR014939">
    <property type="entry name" value="CDT1_Gemini-bd-like"/>
</dbReference>
<feature type="domain" description="CDT1 Geminin-binding" evidence="4">
    <location>
        <begin position="1"/>
        <end position="149"/>
    </location>
</feature>
<dbReference type="GO" id="GO:0000278">
    <property type="term" value="P:mitotic cell cycle"/>
    <property type="evidence" value="ECO:0007669"/>
    <property type="project" value="TreeGrafter"/>
</dbReference>
<accession>H2YI24</accession>
<feature type="compositionally biased region" description="Low complexity" evidence="3">
    <location>
        <begin position="198"/>
        <end position="209"/>
    </location>
</feature>
<feature type="region of interest" description="Disordered" evidence="3">
    <location>
        <begin position="190"/>
        <end position="209"/>
    </location>
</feature>
<dbReference type="Pfam" id="PF08839">
    <property type="entry name" value="CDT1"/>
    <property type="match status" value="1"/>
</dbReference>
<dbReference type="PANTHER" id="PTHR28637">
    <property type="entry name" value="DNA REPLICATION FACTOR CDT1"/>
    <property type="match status" value="1"/>
</dbReference>
<evidence type="ECO:0000256" key="1">
    <source>
        <dbReference type="ARBA" id="ARBA00008356"/>
    </source>
</evidence>